<keyword evidence="5 8" id="KW-0812">Transmembrane</keyword>
<feature type="transmembrane region" description="Helical" evidence="8">
    <location>
        <begin position="113"/>
        <end position="133"/>
    </location>
</feature>
<feature type="transmembrane region" description="Helical" evidence="8">
    <location>
        <begin position="74"/>
        <end position="101"/>
    </location>
</feature>
<evidence type="ECO:0000256" key="8">
    <source>
        <dbReference type="SAM" id="Phobius"/>
    </source>
</evidence>
<organism evidence="9 10">
    <name type="scientific">Paenibacillus profundus</name>
    <dbReference type="NCBI Taxonomy" id="1173085"/>
    <lineage>
        <taxon>Bacteria</taxon>
        <taxon>Bacillati</taxon>
        <taxon>Bacillota</taxon>
        <taxon>Bacilli</taxon>
        <taxon>Bacillales</taxon>
        <taxon>Paenibacillaceae</taxon>
        <taxon>Paenibacillus</taxon>
    </lineage>
</organism>
<feature type="transmembrane region" description="Helical" evidence="8">
    <location>
        <begin position="7"/>
        <end position="29"/>
    </location>
</feature>
<dbReference type="Proteomes" id="UP001199916">
    <property type="component" value="Unassembled WGS sequence"/>
</dbReference>
<name>A0ABS8YKC5_9BACL</name>
<evidence type="ECO:0000256" key="7">
    <source>
        <dbReference type="ARBA" id="ARBA00023136"/>
    </source>
</evidence>
<evidence type="ECO:0000256" key="2">
    <source>
        <dbReference type="ARBA" id="ARBA00007998"/>
    </source>
</evidence>
<feature type="transmembrane region" description="Helical" evidence="8">
    <location>
        <begin position="332"/>
        <end position="353"/>
    </location>
</feature>
<feature type="transmembrane region" description="Helical" evidence="8">
    <location>
        <begin position="140"/>
        <end position="160"/>
    </location>
</feature>
<feature type="transmembrane region" description="Helical" evidence="8">
    <location>
        <begin position="302"/>
        <end position="320"/>
    </location>
</feature>
<dbReference type="Pfam" id="PF03845">
    <property type="entry name" value="Spore_permease"/>
    <property type="match status" value="1"/>
</dbReference>
<evidence type="ECO:0000313" key="10">
    <source>
        <dbReference type="Proteomes" id="UP001199916"/>
    </source>
</evidence>
<feature type="transmembrane region" description="Helical" evidence="8">
    <location>
        <begin position="180"/>
        <end position="203"/>
    </location>
</feature>
<comment type="similarity">
    <text evidence="2">Belongs to the amino acid-polyamine-organocation (APC) superfamily. Spore germination protein (SGP) (TC 2.A.3.9) family.</text>
</comment>
<protein>
    <submittedName>
        <fullName evidence="9">Spore germination protein</fullName>
    </submittedName>
</protein>
<evidence type="ECO:0000256" key="3">
    <source>
        <dbReference type="ARBA" id="ARBA00022448"/>
    </source>
</evidence>
<keyword evidence="7 8" id="KW-0472">Membrane</keyword>
<evidence type="ECO:0000256" key="1">
    <source>
        <dbReference type="ARBA" id="ARBA00004141"/>
    </source>
</evidence>
<evidence type="ECO:0000313" key="9">
    <source>
        <dbReference type="EMBL" id="MCE5170004.1"/>
    </source>
</evidence>
<dbReference type="EMBL" id="JAJNBZ010000007">
    <property type="protein sequence ID" value="MCE5170004.1"/>
    <property type="molecule type" value="Genomic_DNA"/>
</dbReference>
<keyword evidence="10" id="KW-1185">Reference proteome</keyword>
<evidence type="ECO:0000256" key="6">
    <source>
        <dbReference type="ARBA" id="ARBA00022989"/>
    </source>
</evidence>
<accession>A0ABS8YKC5</accession>
<proteinExistence type="inferred from homology"/>
<feature type="transmembrane region" description="Helical" evidence="8">
    <location>
        <begin position="41"/>
        <end position="62"/>
    </location>
</feature>
<dbReference type="PANTHER" id="PTHR34975">
    <property type="entry name" value="SPORE GERMINATION PROTEIN A2"/>
    <property type="match status" value="1"/>
</dbReference>
<sequence>MSPRHSITYLQTCFILVMSTGLLNHVTVIPLLLRQTHKDGWISVLLALVLSLCWIPLLIWIIRKKGTDALFPWLYKISGAATAWFITLLFVAYLLLAAFVTLKDTSTWSKISYLPNTPIVVITATMVLLSLASALAGIQAIAICAGILLPVVIILGYFVMGANFQFKDYSLILPVLENGIAPVIRGLVLIGGGMAELIVVILLQPHLSKKPGFWGMAALAVILAGLTIGPYLGSIANFGAANASLMRYPAFEQWRIVTAGKYIEHVDFLSIYQWLSGSFIRISLELFLILDLLPLRGPHQRVGAGLLAAVILCAATLAANDDIRFVEMLQSFYFPGVTFGLVLLSLLLALLAASHQRQSKGAAAHEQEPCSDS</sequence>
<gene>
    <name evidence="9" type="ORF">LQV63_11855</name>
</gene>
<evidence type="ECO:0000256" key="4">
    <source>
        <dbReference type="ARBA" id="ARBA00022544"/>
    </source>
</evidence>
<evidence type="ECO:0000256" key="5">
    <source>
        <dbReference type="ARBA" id="ARBA00022692"/>
    </source>
</evidence>
<keyword evidence="3" id="KW-0813">Transport</keyword>
<dbReference type="NCBIfam" id="TIGR00912">
    <property type="entry name" value="2A0309"/>
    <property type="match status" value="1"/>
</dbReference>
<reference evidence="9 10" key="1">
    <citation type="submission" date="2021-11" db="EMBL/GenBank/DDBJ databases">
        <title>Draft genome sequence of Paenibacillus profundus YoMME, a new Gram-positive bacteria with exoelectrogenic properties.</title>
        <authorList>
            <person name="Hubenova Y."/>
            <person name="Hubenova E."/>
            <person name="Manasiev Y."/>
            <person name="Peykov S."/>
            <person name="Mitov M."/>
        </authorList>
    </citation>
    <scope>NUCLEOTIDE SEQUENCE [LARGE SCALE GENOMIC DNA]</scope>
    <source>
        <strain evidence="9 10">YoMME</strain>
    </source>
</reference>
<comment type="caution">
    <text evidence="9">The sequence shown here is derived from an EMBL/GenBank/DDBJ whole genome shotgun (WGS) entry which is preliminary data.</text>
</comment>
<dbReference type="InterPro" id="IPR004761">
    <property type="entry name" value="Spore_GerAB"/>
</dbReference>
<keyword evidence="6 8" id="KW-1133">Transmembrane helix</keyword>
<dbReference type="PANTHER" id="PTHR34975:SF2">
    <property type="entry name" value="SPORE GERMINATION PROTEIN A2"/>
    <property type="match status" value="1"/>
</dbReference>
<comment type="subcellular location">
    <subcellularLocation>
        <location evidence="1">Membrane</location>
        <topology evidence="1">Multi-pass membrane protein</topology>
    </subcellularLocation>
</comment>
<feature type="transmembrane region" description="Helical" evidence="8">
    <location>
        <begin position="212"/>
        <end position="232"/>
    </location>
</feature>
<keyword evidence="4" id="KW-0309">Germination</keyword>